<protein>
    <submittedName>
        <fullName evidence="2">Chromosome segregation ATPase</fullName>
    </submittedName>
</protein>
<dbReference type="Proteomes" id="UP000564425">
    <property type="component" value="Unassembled WGS sequence"/>
</dbReference>
<feature type="coiled-coil region" evidence="1">
    <location>
        <begin position="3"/>
        <end position="156"/>
    </location>
</feature>
<dbReference type="EMBL" id="JACDUH010000003">
    <property type="protein sequence ID" value="MBA2851843.1"/>
    <property type="molecule type" value="Genomic_DNA"/>
</dbReference>
<accession>A0A7J9NXU4</accession>
<keyword evidence="1" id="KW-0175">Coiled coil</keyword>
<sequence length="198" mass="22554">MFGSRTRKENADLKQQLDAMAEQLKAATEQLSEANTKLETYESNPEISNLHQKIHDLEIKLEEANLKPSAVEREYRRKMEELDSTYKHAETLHVLEKEALQKNIDALTKIIEGKEAECEQRIKAALTTCEAKIKDNEEMYNAQKEKIKEMAKLEAASEINTYLIKHNEELTSLSKDVIEKICNIKPTSVNVVTGSSTC</sequence>
<comment type="caution">
    <text evidence="2">The sequence shown here is derived from an EMBL/GenBank/DDBJ whole genome shotgun (WGS) entry which is preliminary data.</text>
</comment>
<gene>
    <name evidence="2" type="ORF">HNP86_002002</name>
</gene>
<dbReference type="AlphaFoldDB" id="A0A7J9NXU4"/>
<evidence type="ECO:0000313" key="3">
    <source>
        <dbReference type="Proteomes" id="UP000564425"/>
    </source>
</evidence>
<name>A0A7J9NXU4_METMI</name>
<dbReference type="RefSeq" id="WP_181501662.1">
    <property type="nucleotide sequence ID" value="NZ_JACDUH010000003.1"/>
</dbReference>
<evidence type="ECO:0000313" key="2">
    <source>
        <dbReference type="EMBL" id="MBA2851843.1"/>
    </source>
</evidence>
<organism evidence="2 3">
    <name type="scientific">Methanococcus maripaludis</name>
    <name type="common">Methanococcus deltae</name>
    <dbReference type="NCBI Taxonomy" id="39152"/>
    <lineage>
        <taxon>Archaea</taxon>
        <taxon>Methanobacteriati</taxon>
        <taxon>Methanobacteriota</taxon>
        <taxon>Methanomada group</taxon>
        <taxon>Methanococci</taxon>
        <taxon>Methanococcales</taxon>
        <taxon>Methanococcaceae</taxon>
        <taxon>Methanococcus</taxon>
    </lineage>
</organism>
<reference evidence="2 3" key="1">
    <citation type="submission" date="2020-07" db="EMBL/GenBank/DDBJ databases">
        <title>Genomic Encyclopedia of Type Strains, Phase IV (KMG-V): Genome sequencing to study the core and pangenomes of soil and plant-associated prokaryotes.</title>
        <authorList>
            <person name="Whitman W."/>
        </authorList>
    </citation>
    <scope>NUCLEOTIDE SEQUENCE [LARGE SCALE GENOMIC DNA]</scope>
    <source>
        <strain evidence="2 3">A1</strain>
    </source>
</reference>
<evidence type="ECO:0000256" key="1">
    <source>
        <dbReference type="SAM" id="Coils"/>
    </source>
</evidence>
<proteinExistence type="predicted"/>